<sequence>MSVKPPREILENIYAFPPNRATLGGTAYFCINHDDAGEAANVLIDAPAQAPEVVAFLRDRGGVQYWVITHRGASGEAKALQADLSCPKVLVQEQEAYLLPDLPNLVTYRDRYPLPGGGEAFWTPGFSPGSACVYWPQQGGILFTGRHLLPDRDGQLQPLRFSKTFHWPRQLRQIKQLQERFTAENLAYACPAANTGFLRGQAIVKDAYSQLQALEPDQLLQAPALL</sequence>
<evidence type="ECO:0000313" key="1">
    <source>
        <dbReference type="EMBL" id="NEV67390.1"/>
    </source>
</evidence>
<dbReference type="PANTHER" id="PTHR42773:SF3">
    <property type="entry name" value="SLR0630 PROTEIN"/>
    <property type="match status" value="1"/>
</dbReference>
<dbReference type="AlphaFoldDB" id="A0A0C1V5M3"/>
<reference evidence="1" key="2">
    <citation type="journal article" date="2015" name="Genome Announc.">
        <title>Draft Genome Sequence of Filamentous Marine Cyanobacterium Lyngbya confervoides Strain BDU141951.</title>
        <authorList>
            <person name="Chandrababunaidu M.M."/>
            <person name="Sen D."/>
            <person name="Tripathy S."/>
        </authorList>
    </citation>
    <scope>NUCLEOTIDE SEQUENCE</scope>
    <source>
        <strain evidence="1">BDU141951</strain>
    </source>
</reference>
<dbReference type="PANTHER" id="PTHR42773">
    <property type="entry name" value="METALLO-BETA-LACTAMASE-RELATED"/>
    <property type="match status" value="1"/>
</dbReference>
<dbReference type="InterPro" id="IPR036866">
    <property type="entry name" value="RibonucZ/Hydroxyglut_hydro"/>
</dbReference>
<proteinExistence type="predicted"/>
<organism evidence="1">
    <name type="scientific">Lyngbya confervoides BDU141951</name>
    <dbReference type="NCBI Taxonomy" id="1574623"/>
    <lineage>
        <taxon>Bacteria</taxon>
        <taxon>Bacillati</taxon>
        <taxon>Cyanobacteriota</taxon>
        <taxon>Cyanophyceae</taxon>
        <taxon>Oscillatoriophycideae</taxon>
        <taxon>Oscillatoriales</taxon>
        <taxon>Microcoleaceae</taxon>
        <taxon>Lyngbya</taxon>
    </lineage>
</organism>
<dbReference type="EMBL" id="JTHE02000003">
    <property type="protein sequence ID" value="NEV67390.1"/>
    <property type="molecule type" value="Genomic_DNA"/>
</dbReference>
<name>A0A0C1V5M3_9CYAN</name>
<reference evidence="1" key="3">
    <citation type="submission" date="2020-02" db="EMBL/GenBank/DDBJ databases">
        <authorList>
            <person name="Sarangi A.N."/>
            <person name="Ghosh S."/>
            <person name="Mukherjee M."/>
            <person name="Tripathy S."/>
        </authorList>
    </citation>
    <scope>NUCLEOTIDE SEQUENCE</scope>
    <source>
        <strain evidence="1">BDU141951</strain>
    </source>
</reference>
<gene>
    <name evidence="1" type="ORF">QQ91_009710</name>
</gene>
<dbReference type="SUPFAM" id="SSF56281">
    <property type="entry name" value="Metallo-hydrolase/oxidoreductase"/>
    <property type="match status" value="1"/>
</dbReference>
<accession>A0A0C1V5M3</accession>
<comment type="caution">
    <text evidence="1">The sequence shown here is derived from an EMBL/GenBank/DDBJ whole genome shotgun (WGS) entry which is preliminary data.</text>
</comment>
<protein>
    <submittedName>
        <fullName evidence="1">MBL fold metallo-hydrolase</fullName>
    </submittedName>
</protein>
<reference evidence="1" key="1">
    <citation type="submission" date="2014-11" db="EMBL/GenBank/DDBJ databases">
        <authorList>
            <person name="Malar M.C."/>
            <person name="Sen D."/>
            <person name="Tripathy S."/>
        </authorList>
    </citation>
    <scope>NUCLEOTIDE SEQUENCE</scope>
    <source>
        <strain evidence="1">BDU141951</strain>
    </source>
</reference>
<dbReference type="Gene3D" id="3.60.15.10">
    <property type="entry name" value="Ribonuclease Z/Hydroxyacylglutathione hydrolase-like"/>
    <property type="match status" value="1"/>
</dbReference>